<comment type="caution">
    <text evidence="1">The sequence shown here is derived from an EMBL/GenBank/DDBJ whole genome shotgun (WGS) entry which is preliminary data.</text>
</comment>
<gene>
    <name evidence="1" type="ORF">COA08_30380</name>
</gene>
<protein>
    <submittedName>
        <fullName evidence="1">Uncharacterized protein</fullName>
    </submittedName>
</protein>
<dbReference type="RefSeq" id="WP_000468174.1">
    <property type="nucleotide sequence ID" value="NZ_LOQA01000156.1"/>
</dbReference>
<sequence length="77" mass="9277">MFGYKDGEKKSFPITFKTLKQVRTFTYKHALENPGWLNANGDISEYNVKVDRDEYKNVWQDNVIENVYKNYTDFNNW</sequence>
<evidence type="ECO:0000313" key="1">
    <source>
        <dbReference type="EMBL" id="PGQ04459.1"/>
    </source>
</evidence>
<organism evidence="1 2">
    <name type="scientific">Bacillus cereus</name>
    <dbReference type="NCBI Taxonomy" id="1396"/>
    <lineage>
        <taxon>Bacteria</taxon>
        <taxon>Bacillati</taxon>
        <taxon>Bacillota</taxon>
        <taxon>Bacilli</taxon>
        <taxon>Bacillales</taxon>
        <taxon>Bacillaceae</taxon>
        <taxon>Bacillus</taxon>
        <taxon>Bacillus cereus group</taxon>
    </lineage>
</organism>
<proteinExistence type="predicted"/>
<dbReference type="EMBL" id="NUJQ01000079">
    <property type="protein sequence ID" value="PGQ04459.1"/>
    <property type="molecule type" value="Genomic_DNA"/>
</dbReference>
<accession>A0A2C1RXF6</accession>
<dbReference type="Proteomes" id="UP000221438">
    <property type="component" value="Unassembled WGS sequence"/>
</dbReference>
<dbReference type="AlphaFoldDB" id="A0A2C1RXF6"/>
<reference evidence="1 2" key="1">
    <citation type="submission" date="2017-09" db="EMBL/GenBank/DDBJ databases">
        <title>Large-scale bioinformatics analysis of Bacillus genomes uncovers conserved roles of natural products in bacterial physiology.</title>
        <authorList>
            <consortium name="Agbiome Team Llc"/>
            <person name="Bleich R.M."/>
            <person name="Grubbs K.J."/>
            <person name="Santa Maria K.C."/>
            <person name="Allen S.E."/>
            <person name="Farag S."/>
            <person name="Shank E.A."/>
            <person name="Bowers A."/>
        </authorList>
    </citation>
    <scope>NUCLEOTIDE SEQUENCE [LARGE SCALE GENOMIC DNA]</scope>
    <source>
        <strain evidence="1 2">AFS046104</strain>
    </source>
</reference>
<name>A0A2C1RXF6_BACCE</name>
<evidence type="ECO:0000313" key="2">
    <source>
        <dbReference type="Proteomes" id="UP000221438"/>
    </source>
</evidence>